<dbReference type="InterPro" id="IPR045851">
    <property type="entry name" value="AMP-bd_C_sf"/>
</dbReference>
<dbReference type="PROSITE" id="PS00455">
    <property type="entry name" value="AMP_BINDING"/>
    <property type="match status" value="1"/>
</dbReference>
<dbReference type="InterPro" id="IPR009081">
    <property type="entry name" value="PP-bd_ACP"/>
</dbReference>
<dbReference type="GO" id="GO:0005737">
    <property type="term" value="C:cytoplasm"/>
    <property type="evidence" value="ECO:0007669"/>
    <property type="project" value="TreeGrafter"/>
</dbReference>
<evidence type="ECO:0000256" key="1">
    <source>
        <dbReference type="ARBA" id="ARBA00001957"/>
    </source>
</evidence>
<feature type="domain" description="Carrier" evidence="4">
    <location>
        <begin position="516"/>
        <end position="591"/>
    </location>
</feature>
<dbReference type="GO" id="GO:0044550">
    <property type="term" value="P:secondary metabolite biosynthetic process"/>
    <property type="evidence" value="ECO:0007669"/>
    <property type="project" value="TreeGrafter"/>
</dbReference>
<dbReference type="SMART" id="SM00823">
    <property type="entry name" value="PKS_PP"/>
    <property type="match status" value="1"/>
</dbReference>
<gene>
    <name evidence="5" type="ORF">NDR86_24335</name>
</gene>
<dbReference type="GO" id="GO:0008610">
    <property type="term" value="P:lipid biosynthetic process"/>
    <property type="evidence" value="ECO:0007669"/>
    <property type="project" value="UniProtKB-ARBA"/>
</dbReference>
<dbReference type="InterPro" id="IPR001242">
    <property type="entry name" value="Condensation_dom"/>
</dbReference>
<proteinExistence type="predicted"/>
<comment type="cofactor">
    <cofactor evidence="1">
        <name>pantetheine 4'-phosphate</name>
        <dbReference type="ChEBI" id="CHEBI:47942"/>
    </cofactor>
</comment>
<dbReference type="Gene3D" id="3.30.559.10">
    <property type="entry name" value="Chloramphenicol acetyltransferase-like domain"/>
    <property type="match status" value="1"/>
</dbReference>
<dbReference type="GO" id="GO:0043041">
    <property type="term" value="P:amino acid activation for nonribosomal peptide biosynthetic process"/>
    <property type="evidence" value="ECO:0007669"/>
    <property type="project" value="TreeGrafter"/>
</dbReference>
<keyword evidence="3" id="KW-0597">Phosphoprotein</keyword>
<dbReference type="Pfam" id="PF00501">
    <property type="entry name" value="AMP-binding"/>
    <property type="match status" value="1"/>
</dbReference>
<dbReference type="PANTHER" id="PTHR45527">
    <property type="entry name" value="NONRIBOSOMAL PEPTIDE SYNTHETASE"/>
    <property type="match status" value="1"/>
</dbReference>
<evidence type="ECO:0000256" key="2">
    <source>
        <dbReference type="ARBA" id="ARBA00022450"/>
    </source>
</evidence>
<dbReference type="Gene3D" id="1.10.1200.10">
    <property type="entry name" value="ACP-like"/>
    <property type="match status" value="1"/>
</dbReference>
<evidence type="ECO:0000256" key="3">
    <source>
        <dbReference type="ARBA" id="ARBA00022553"/>
    </source>
</evidence>
<dbReference type="InterPro" id="IPR042099">
    <property type="entry name" value="ANL_N_sf"/>
</dbReference>
<dbReference type="EMBL" id="JAMRXG010000011">
    <property type="protein sequence ID" value="MCM6776620.1"/>
    <property type="molecule type" value="Genomic_DNA"/>
</dbReference>
<dbReference type="InterPro" id="IPR020845">
    <property type="entry name" value="AMP-binding_CS"/>
</dbReference>
<dbReference type="SUPFAM" id="SSF47336">
    <property type="entry name" value="ACP-like"/>
    <property type="match status" value="1"/>
</dbReference>
<dbReference type="PANTHER" id="PTHR45527:SF1">
    <property type="entry name" value="FATTY ACID SYNTHASE"/>
    <property type="match status" value="1"/>
</dbReference>
<comment type="caution">
    <text evidence="5">The sequence shown here is derived from an EMBL/GenBank/DDBJ whole genome shotgun (WGS) entry which is preliminary data.</text>
</comment>
<reference evidence="5" key="1">
    <citation type="submission" date="2022-06" db="EMBL/GenBank/DDBJ databases">
        <title>Novel species in genus nocardia.</title>
        <authorList>
            <person name="Li F."/>
        </authorList>
    </citation>
    <scope>NUCLEOTIDE SEQUENCE</scope>
    <source>
        <strain evidence="5">CDC141</strain>
    </source>
</reference>
<dbReference type="Proteomes" id="UP001139157">
    <property type="component" value="Unassembled WGS sequence"/>
</dbReference>
<name>A0A9X2J008_9NOCA</name>
<dbReference type="RefSeq" id="WP_251914932.1">
    <property type="nucleotide sequence ID" value="NZ_JAMRXG010000011.1"/>
</dbReference>
<keyword evidence="2" id="KW-0596">Phosphopantetheine</keyword>
<dbReference type="GO" id="GO:0003824">
    <property type="term" value="F:catalytic activity"/>
    <property type="evidence" value="ECO:0007669"/>
    <property type="project" value="InterPro"/>
</dbReference>
<dbReference type="InterPro" id="IPR036736">
    <property type="entry name" value="ACP-like_sf"/>
</dbReference>
<organism evidence="5 6">
    <name type="scientific">Nocardia pulmonis</name>
    <dbReference type="NCBI Taxonomy" id="2951408"/>
    <lineage>
        <taxon>Bacteria</taxon>
        <taxon>Bacillati</taxon>
        <taxon>Actinomycetota</taxon>
        <taxon>Actinomycetes</taxon>
        <taxon>Mycobacteriales</taxon>
        <taxon>Nocardiaceae</taxon>
        <taxon>Nocardia</taxon>
    </lineage>
</organism>
<dbReference type="AlphaFoldDB" id="A0A9X2J008"/>
<keyword evidence="6" id="KW-1185">Reference proteome</keyword>
<evidence type="ECO:0000313" key="6">
    <source>
        <dbReference type="Proteomes" id="UP001139157"/>
    </source>
</evidence>
<dbReference type="InterPro" id="IPR023213">
    <property type="entry name" value="CAT-like_dom_sf"/>
</dbReference>
<dbReference type="Pfam" id="PF00550">
    <property type="entry name" value="PP-binding"/>
    <property type="match status" value="1"/>
</dbReference>
<dbReference type="Gene3D" id="3.40.50.12780">
    <property type="entry name" value="N-terminal domain of ligase-like"/>
    <property type="match status" value="1"/>
</dbReference>
<evidence type="ECO:0000313" key="5">
    <source>
        <dbReference type="EMBL" id="MCM6776620.1"/>
    </source>
</evidence>
<dbReference type="GO" id="GO:0031177">
    <property type="term" value="F:phosphopantetheine binding"/>
    <property type="evidence" value="ECO:0007669"/>
    <property type="project" value="InterPro"/>
</dbReference>
<dbReference type="Gene3D" id="3.30.300.30">
    <property type="match status" value="1"/>
</dbReference>
<sequence length="1018" mass="110686">MTARPYARGELIHELFRRCAAERPEAIALIHDGRRIGYRELDTAAGIFAAELRGLGVGPGTVVPVIMPRSARLVVALLAVLECGAAYSAFDPRWPDERIRDLLGLLAPPVVISDELLRAGGVPTCRVPESGAVTLSRPDAPAVEVTGTSPCAVFFTSGTTGKPKGVVSPHRGTVRLFGDCPFARFGPETVMPLAAAVPWDAFGLELWSVLMNGGCSVIIDEPYLTPGALRAGVERYGVDTVSLTASVFAMFVDEDLDCFTGIGQLFVGAERVSPEHVRRFVERHPAIRLVHCYGPAESTIFATTYRVTAGDRLRENGIPLGLPVPNTGVHLWDDGEVLEPGRRGEIVLTGDGLALGYLADPEQTAARFVPLHLDGAQRLAYRTGDVGYRDADGLLYFDGRVDRQVKIRGHRVEPAEIERTAAELPWLGRCAAVPLPDPAGGYRGLALFYRGEHPDGDTARRLRAHLENRLPGYLVPRLLQAVADFPWNDNGKLDSAALLSRIDRSAIEPVWPDERTTRLPFVAEVAAAFGSVLGMRTVPHEVSFVALGGDSLGLGRLATRLSARLSLPVPLSILTRYPTVVELAHWLTTAAPAADGKCAVETADRVPLSPIQAFFEARHRADPASPAYHCLMVWRIDGPVERSVLTDAMIDLHLRHEPLRAAYRHLGADPVAVLPDPPPPVRLIDLRRIPDATAAETELLAVLTAPLDLAAGLIWRAAIVDVGADCLLGVAVHHVAFDGWSEAVLAKELGDCYAARSGRAAPCFDAATATLAELESERRRQLALADLATQRAYWRNTLRDIPFLDFPAPRSAVPSGPVGVRARRIGAAGMRRVDRLAAHHRSTRFTVLFACYAWALHTVTGRSDFGIGVPIVKRETPIRQRAIGCFIDMIIVRVRLAGADDRDGAIAALHTAVQDALSGQDVPFLELSAMAPRPESGRTSPHQTMFALQNNERPALTLPGRTAEFRRMPRQRAPFELITEVWPQCDGSAMVEFTYQSERVATEFVDRVGRHFFDAIGE</sequence>
<dbReference type="InterPro" id="IPR020806">
    <property type="entry name" value="PKS_PP-bd"/>
</dbReference>
<accession>A0A9X2J008</accession>
<dbReference type="Gene3D" id="3.30.559.30">
    <property type="entry name" value="Nonribosomal peptide synthetase, condensation domain"/>
    <property type="match status" value="1"/>
</dbReference>
<dbReference type="SUPFAM" id="SSF52777">
    <property type="entry name" value="CoA-dependent acyltransferases"/>
    <property type="match status" value="2"/>
</dbReference>
<dbReference type="SUPFAM" id="SSF56801">
    <property type="entry name" value="Acetyl-CoA synthetase-like"/>
    <property type="match status" value="1"/>
</dbReference>
<protein>
    <submittedName>
        <fullName evidence="5">AMP-binding protein</fullName>
    </submittedName>
</protein>
<dbReference type="Pfam" id="PF00668">
    <property type="entry name" value="Condensation"/>
    <property type="match status" value="1"/>
</dbReference>
<evidence type="ECO:0000259" key="4">
    <source>
        <dbReference type="PROSITE" id="PS50075"/>
    </source>
</evidence>
<dbReference type="InterPro" id="IPR000873">
    <property type="entry name" value="AMP-dep_synth/lig_dom"/>
</dbReference>
<dbReference type="PROSITE" id="PS50075">
    <property type="entry name" value="CARRIER"/>
    <property type="match status" value="1"/>
</dbReference>